<dbReference type="Proteomes" id="UP001163321">
    <property type="component" value="Chromosome 12"/>
</dbReference>
<dbReference type="EMBL" id="CM047591">
    <property type="protein sequence ID" value="KAI9918724.1"/>
    <property type="molecule type" value="Genomic_DNA"/>
</dbReference>
<reference evidence="1 2" key="1">
    <citation type="journal article" date="2022" name="bioRxiv">
        <title>The genome of the oomycete Peronosclerospora sorghi, a cosmopolitan pathogen of maize and sorghum, is inflated with dispersed pseudogenes.</title>
        <authorList>
            <person name="Fletcher K."/>
            <person name="Martin F."/>
            <person name="Isakeit T."/>
            <person name="Cavanaugh K."/>
            <person name="Magill C."/>
            <person name="Michelmore R."/>
        </authorList>
    </citation>
    <scope>NUCLEOTIDE SEQUENCE [LARGE SCALE GENOMIC DNA]</scope>
    <source>
        <strain evidence="1">P6</strain>
    </source>
</reference>
<organism evidence="1 2">
    <name type="scientific">Peronosclerospora sorghi</name>
    <dbReference type="NCBI Taxonomy" id="230839"/>
    <lineage>
        <taxon>Eukaryota</taxon>
        <taxon>Sar</taxon>
        <taxon>Stramenopiles</taxon>
        <taxon>Oomycota</taxon>
        <taxon>Peronosporomycetes</taxon>
        <taxon>Peronosporales</taxon>
        <taxon>Peronosporaceae</taxon>
        <taxon>Peronosclerospora</taxon>
    </lineage>
</organism>
<accession>A0ACC0WL26</accession>
<sequence length="645" mass="71629">MTLRQYPCLMLLVRFLVYTHSSRTLAHPSKSVALYNDSECTTTALNVHVTNASSSCKAQTCRPLVFGTTTYYYNTSCSDADAHTIIATAFTGTRHIVIDRFRDASCSPETYTQTHAIQDLHDCVPFAIDSISDAPSTTAIASILAGGGVTIVFFPTQNCSFQPQSIALVNSVQVVDHSCYQASKFYVNVDVRSSSSSSFSRDESFNASVLPQSSGNKNRLGVPKATLVSALAIAAMFLVSALGFVLWKWRSTALFPRLTERSDSVAMLEVEEQVYLSKQPQSRRLFLPQPTTSSSTYQELTTSRAFTPAFPPTTTSFGSCYHRSNRKSRTNTGATRPRPWEDDFVVAFRIPREQILVKRLISRGGFGIVYSGLYKNRPVAIKMLLPETRRNIAHVVDLLAEVKMMAAMEHAHIVKFIGVAWDTLTNMCVVSELMAGGDLKALLSTYEEQRRPRGFNRQKLQIALHVAHALTYMHSMDPPIIHRDLKSKNVLLNENLEAKLTDFGTSRERVNEYMTGGVGTCLWMAPEVMLGNRYDDKADMFSFGVVLSELDRHACPYKDVKDPTDSNRQMPEPAILQMIVTGKLRVQFSNEALRQVVMLGLACVSLDPHARPTASEALFQLHMILAAEDDESEDGECKDDAALSM</sequence>
<comment type="caution">
    <text evidence="1">The sequence shown here is derived from an EMBL/GenBank/DDBJ whole genome shotgun (WGS) entry which is preliminary data.</text>
</comment>
<evidence type="ECO:0000313" key="2">
    <source>
        <dbReference type="Proteomes" id="UP001163321"/>
    </source>
</evidence>
<gene>
    <name evidence="1" type="ORF">PsorP6_011898</name>
</gene>
<protein>
    <submittedName>
        <fullName evidence="1">Uncharacterized protein</fullName>
    </submittedName>
</protein>
<keyword evidence="2" id="KW-1185">Reference proteome</keyword>
<evidence type="ECO:0000313" key="1">
    <source>
        <dbReference type="EMBL" id="KAI9918724.1"/>
    </source>
</evidence>
<name>A0ACC0WL26_9STRA</name>
<proteinExistence type="predicted"/>